<dbReference type="PANTHER" id="PTHR42861">
    <property type="entry name" value="CALCIUM-TRANSPORTING ATPASE"/>
    <property type="match status" value="1"/>
</dbReference>
<evidence type="ECO:0000313" key="3">
    <source>
        <dbReference type="Proteomes" id="UP001157006"/>
    </source>
</evidence>
<dbReference type="EMBL" id="OX451737">
    <property type="protein sequence ID" value="CAI8599316.1"/>
    <property type="molecule type" value="Genomic_DNA"/>
</dbReference>
<name>A0AAV0ZNB9_VICFA</name>
<evidence type="ECO:0000313" key="2">
    <source>
        <dbReference type="EMBL" id="CAI8599316.1"/>
    </source>
</evidence>
<keyword evidence="1" id="KW-0460">Magnesium</keyword>
<sequence>MAVIALAIKGLALKTMLGDDVAALMPNFAPKIKVLRDGKLSEKEASILDPSDIISSKLSNIIPADHSRSLNIQNKKFSQAQLANKEKLKSLLLQQVSTHSSKWLVVAILDSGKTRTFTYTKLLIDINLIEVFIKGMYKEHVIPLAARLASFVEANSNYSKVMLYNTFRGCIKIWKGWNSFYNLEDKVGWSSWGG</sequence>
<evidence type="ECO:0000256" key="1">
    <source>
        <dbReference type="ARBA" id="ARBA00022842"/>
    </source>
</evidence>
<accession>A0AAV0ZNB9</accession>
<gene>
    <name evidence="2" type="ORF">VFH_II169440</name>
</gene>
<reference evidence="2 3" key="1">
    <citation type="submission" date="2023-01" db="EMBL/GenBank/DDBJ databases">
        <authorList>
            <person name="Kreplak J."/>
        </authorList>
    </citation>
    <scope>NUCLEOTIDE SEQUENCE [LARGE SCALE GENOMIC DNA]</scope>
</reference>
<dbReference type="Proteomes" id="UP001157006">
    <property type="component" value="Chromosome 2"/>
</dbReference>
<organism evidence="2 3">
    <name type="scientific">Vicia faba</name>
    <name type="common">Broad bean</name>
    <name type="synonym">Faba vulgaris</name>
    <dbReference type="NCBI Taxonomy" id="3906"/>
    <lineage>
        <taxon>Eukaryota</taxon>
        <taxon>Viridiplantae</taxon>
        <taxon>Streptophyta</taxon>
        <taxon>Embryophyta</taxon>
        <taxon>Tracheophyta</taxon>
        <taxon>Spermatophyta</taxon>
        <taxon>Magnoliopsida</taxon>
        <taxon>eudicotyledons</taxon>
        <taxon>Gunneridae</taxon>
        <taxon>Pentapetalae</taxon>
        <taxon>rosids</taxon>
        <taxon>fabids</taxon>
        <taxon>Fabales</taxon>
        <taxon>Fabaceae</taxon>
        <taxon>Papilionoideae</taxon>
        <taxon>50 kb inversion clade</taxon>
        <taxon>NPAAA clade</taxon>
        <taxon>Hologalegina</taxon>
        <taxon>IRL clade</taxon>
        <taxon>Fabeae</taxon>
        <taxon>Vicia</taxon>
    </lineage>
</organism>
<dbReference type="Gene3D" id="2.70.150.10">
    <property type="entry name" value="Calcium-transporting ATPase, cytoplasmic transduction domain A"/>
    <property type="match status" value="1"/>
</dbReference>
<protein>
    <submittedName>
        <fullName evidence="2">Uncharacterized protein</fullName>
    </submittedName>
</protein>
<keyword evidence="3" id="KW-1185">Reference proteome</keyword>
<dbReference type="AlphaFoldDB" id="A0AAV0ZNB9"/>
<proteinExistence type="predicted"/>
<dbReference type="Gene3D" id="1.20.1110.10">
    <property type="entry name" value="Calcium-transporting ATPase, transmembrane domain"/>
    <property type="match status" value="1"/>
</dbReference>